<dbReference type="EMBL" id="HBGA01110053">
    <property type="protein sequence ID" value="CAD9029873.1"/>
    <property type="molecule type" value="Transcribed_RNA"/>
</dbReference>
<proteinExistence type="predicted"/>
<dbReference type="PROSITE" id="PS50089">
    <property type="entry name" value="ZF_RING_2"/>
    <property type="match status" value="1"/>
</dbReference>
<dbReference type="InterPro" id="IPR039448">
    <property type="entry name" value="Beta_helix"/>
</dbReference>
<keyword evidence="3 4" id="KW-0862">Zinc</keyword>
<feature type="domain" description="RING-type" evidence="5">
    <location>
        <begin position="18"/>
        <end position="56"/>
    </location>
</feature>
<dbReference type="InterPro" id="IPR012334">
    <property type="entry name" value="Pectin_lyas_fold"/>
</dbReference>
<evidence type="ECO:0000259" key="5">
    <source>
        <dbReference type="PROSITE" id="PS50089"/>
    </source>
</evidence>
<dbReference type="SMART" id="SM00184">
    <property type="entry name" value="RING"/>
    <property type="match status" value="1"/>
</dbReference>
<dbReference type="InterPro" id="IPR013083">
    <property type="entry name" value="Znf_RING/FYVE/PHD"/>
</dbReference>
<dbReference type="SUPFAM" id="SSF49599">
    <property type="entry name" value="TRAF domain-like"/>
    <property type="match status" value="2"/>
</dbReference>
<dbReference type="SUPFAM" id="SSF51126">
    <property type="entry name" value="Pectin lyase-like"/>
    <property type="match status" value="1"/>
</dbReference>
<evidence type="ECO:0000259" key="6">
    <source>
        <dbReference type="PROSITE" id="PS50145"/>
    </source>
</evidence>
<feature type="domain" description="TRAF-type" evidence="6">
    <location>
        <begin position="100"/>
        <end position="150"/>
    </location>
</feature>
<dbReference type="GO" id="GO:0008270">
    <property type="term" value="F:zinc ion binding"/>
    <property type="evidence" value="ECO:0007669"/>
    <property type="project" value="UniProtKB-KW"/>
</dbReference>
<dbReference type="PROSITE" id="PS00518">
    <property type="entry name" value="ZF_RING_1"/>
    <property type="match status" value="1"/>
</dbReference>
<sequence>MCRDEKLFVGDVDEEYICSIGQGVLVDPVMAPCQHEFCESCILECLKHKKECPLCRRHLAPEDMQKAYKTTRMVSKLEIWCDNRPHGCTWSGKWVDLIEHQDACDYESVKCPYDGCTAPNMYRKQMTHHLQTCPYKSFECQYCRKMIPGCNLKDHEVDCPKRPVKCTQHCQAQVTMDTLSTHIKSHCPLTVVPCPFSVHGCDVDKLQRMELDVHMRDATAKHLELLCKKVEAQDLQIKTQQSQIRKLYQRSQIIVDQLGKGTFTTVSDAVAAAEDGDRIIINAGLYRESIVINKNISLQAAAEGQVRIENGSESNVIVIRNTCKLVGLHLHQRSKNFFCIRIIVNDDATVIEKCDIVSDHFSCIQIDCGCNPLLRNNKIHDSKQCGILIKKNGKGRIENNDIHSNSLSNIYVDANANPVVTSNKIHNSAQHGIWIKQYGIGVFENNTIYNNTMSNIKIEEGAAPIIKNNYI</sequence>
<accession>A0A7S1J1M0</accession>
<dbReference type="SMART" id="SM00710">
    <property type="entry name" value="PbH1"/>
    <property type="match status" value="5"/>
</dbReference>
<protein>
    <recommendedName>
        <fullName evidence="8">RING-type E3 ubiquitin transferase</fullName>
    </recommendedName>
</protein>
<evidence type="ECO:0000256" key="3">
    <source>
        <dbReference type="ARBA" id="ARBA00022833"/>
    </source>
</evidence>
<evidence type="ECO:0000256" key="4">
    <source>
        <dbReference type="PROSITE-ProRule" id="PRU00207"/>
    </source>
</evidence>
<dbReference type="Gene3D" id="3.30.40.10">
    <property type="entry name" value="Zinc/RING finger domain, C3HC4 (zinc finger)"/>
    <property type="match status" value="3"/>
</dbReference>
<dbReference type="Pfam" id="PF13923">
    <property type="entry name" value="zf-C3HC4_2"/>
    <property type="match status" value="1"/>
</dbReference>
<dbReference type="AlphaFoldDB" id="A0A7S1J1M0"/>
<dbReference type="InterPro" id="IPR001841">
    <property type="entry name" value="Znf_RING"/>
</dbReference>
<evidence type="ECO:0000256" key="1">
    <source>
        <dbReference type="ARBA" id="ARBA00022723"/>
    </source>
</evidence>
<keyword evidence="2 4" id="KW-0863">Zinc-finger</keyword>
<feature type="domain" description="TRAF-type" evidence="6">
    <location>
        <begin position="155"/>
        <end position="201"/>
    </location>
</feature>
<dbReference type="SUPFAM" id="SSF57850">
    <property type="entry name" value="RING/U-box"/>
    <property type="match status" value="1"/>
</dbReference>
<keyword evidence="1 4" id="KW-0479">Metal-binding</keyword>
<dbReference type="PANTHER" id="PTHR10131">
    <property type="entry name" value="TNF RECEPTOR ASSOCIATED FACTOR"/>
    <property type="match status" value="1"/>
</dbReference>
<organism evidence="7">
    <name type="scientific">Eutreptiella gymnastica</name>
    <dbReference type="NCBI Taxonomy" id="73025"/>
    <lineage>
        <taxon>Eukaryota</taxon>
        <taxon>Discoba</taxon>
        <taxon>Euglenozoa</taxon>
        <taxon>Euglenida</taxon>
        <taxon>Spirocuta</taxon>
        <taxon>Euglenophyceae</taxon>
        <taxon>Eutreptiales</taxon>
        <taxon>Eutreptiaceae</taxon>
        <taxon>Eutreptiella</taxon>
    </lineage>
</organism>
<name>A0A7S1J1M0_9EUGL</name>
<dbReference type="Pfam" id="PF13229">
    <property type="entry name" value="Beta_helix"/>
    <property type="match status" value="1"/>
</dbReference>
<dbReference type="InterPro" id="IPR001293">
    <property type="entry name" value="Znf_TRAF"/>
</dbReference>
<dbReference type="Pfam" id="PF02176">
    <property type="entry name" value="zf-TRAF"/>
    <property type="match status" value="1"/>
</dbReference>
<gene>
    <name evidence="7" type="ORF">EGYM00392_LOCUS41010</name>
</gene>
<dbReference type="Gene3D" id="2.160.20.10">
    <property type="entry name" value="Single-stranded right-handed beta-helix, Pectin lyase-like"/>
    <property type="match status" value="1"/>
</dbReference>
<dbReference type="PROSITE" id="PS50145">
    <property type="entry name" value="ZF_TRAF"/>
    <property type="match status" value="2"/>
</dbReference>
<feature type="zinc finger region" description="TRAF-type" evidence="4">
    <location>
        <begin position="100"/>
        <end position="150"/>
    </location>
</feature>
<dbReference type="InterPro" id="IPR017907">
    <property type="entry name" value="Znf_RING_CS"/>
</dbReference>
<feature type="zinc finger region" description="TRAF-type" evidence="4">
    <location>
        <begin position="155"/>
        <end position="201"/>
    </location>
</feature>
<dbReference type="InterPro" id="IPR022441">
    <property type="entry name" value="Para_beta_helix_rpt-2"/>
</dbReference>
<evidence type="ECO:0000256" key="2">
    <source>
        <dbReference type="ARBA" id="ARBA00022771"/>
    </source>
</evidence>
<dbReference type="PANTHER" id="PTHR10131:SF94">
    <property type="entry name" value="TNF RECEPTOR-ASSOCIATED FACTOR 4"/>
    <property type="match status" value="1"/>
</dbReference>
<reference evidence="7" key="1">
    <citation type="submission" date="2021-01" db="EMBL/GenBank/DDBJ databases">
        <authorList>
            <person name="Corre E."/>
            <person name="Pelletier E."/>
            <person name="Niang G."/>
            <person name="Scheremetjew M."/>
            <person name="Finn R."/>
            <person name="Kale V."/>
            <person name="Holt S."/>
            <person name="Cochrane G."/>
            <person name="Meng A."/>
            <person name="Brown T."/>
            <person name="Cohen L."/>
        </authorList>
    </citation>
    <scope>NUCLEOTIDE SEQUENCE</scope>
    <source>
        <strain evidence="7">NIES-381</strain>
    </source>
</reference>
<evidence type="ECO:0000313" key="7">
    <source>
        <dbReference type="EMBL" id="CAD9029873.1"/>
    </source>
</evidence>
<dbReference type="NCBIfam" id="TIGR03804">
    <property type="entry name" value="para_beta_helix"/>
    <property type="match status" value="1"/>
</dbReference>
<dbReference type="GO" id="GO:0043122">
    <property type="term" value="P:regulation of canonical NF-kappaB signal transduction"/>
    <property type="evidence" value="ECO:0007669"/>
    <property type="project" value="TreeGrafter"/>
</dbReference>
<dbReference type="InterPro" id="IPR011050">
    <property type="entry name" value="Pectin_lyase_fold/virulence"/>
</dbReference>
<dbReference type="InterPro" id="IPR006626">
    <property type="entry name" value="PbH1"/>
</dbReference>
<evidence type="ECO:0008006" key="8">
    <source>
        <dbReference type="Google" id="ProtNLM"/>
    </source>
</evidence>